<reference evidence="1 2" key="1">
    <citation type="submission" date="2017-11" db="EMBL/GenBank/DDBJ databases">
        <title>Complete genome sequence of Spiroplasma clarkii CN-5 (DSM 19994).</title>
        <authorList>
            <person name="Tsai Y.-M."/>
            <person name="Chang A."/>
            <person name="Lo W.-S."/>
            <person name="Kuo C.-H."/>
        </authorList>
    </citation>
    <scope>NUCLEOTIDE SEQUENCE [LARGE SCALE GENOMIC DNA]</scope>
    <source>
        <strain evidence="1 2">CN-5</strain>
    </source>
</reference>
<dbReference type="RefSeq" id="WP_100254338.1">
    <property type="nucleotide sequence ID" value="NZ_CP024870.1"/>
</dbReference>
<accession>A0A2K8KK26</accession>
<organism evidence="1 2">
    <name type="scientific">Spiroplasma clarkii</name>
    <dbReference type="NCBI Taxonomy" id="2139"/>
    <lineage>
        <taxon>Bacteria</taxon>
        <taxon>Bacillati</taxon>
        <taxon>Mycoplasmatota</taxon>
        <taxon>Mollicutes</taxon>
        <taxon>Entomoplasmatales</taxon>
        <taxon>Spiroplasmataceae</taxon>
        <taxon>Spiroplasma</taxon>
    </lineage>
</organism>
<evidence type="ECO:0008006" key="3">
    <source>
        <dbReference type="Google" id="ProtNLM"/>
    </source>
</evidence>
<proteinExistence type="predicted"/>
<evidence type="ECO:0000313" key="1">
    <source>
        <dbReference type="EMBL" id="ATX70779.1"/>
    </source>
</evidence>
<evidence type="ECO:0000313" key="2">
    <source>
        <dbReference type="Proteomes" id="UP000231179"/>
    </source>
</evidence>
<gene>
    <name evidence="1" type="ORF">SCLAR_v1c04550</name>
</gene>
<protein>
    <recommendedName>
        <fullName evidence="3">Protein CR006 P-loop domain-containing protein</fullName>
    </recommendedName>
</protein>
<dbReference type="EMBL" id="CP024870">
    <property type="protein sequence ID" value="ATX70779.1"/>
    <property type="molecule type" value="Genomic_DNA"/>
</dbReference>
<sequence>MKFIENSYLDYISYDDIYSLSNQIDENEFESEVIKIFHSTLVDRFNNKVIDPLSKCLSTSYTKIGNLIENYNELLDSEHNYEICMSEISKVLERNSDTKIDLRNKDMIGINEWCEAGTKIHKNLGIEKTCLYCSNKRDSDNSTIIDNVNKILSNRIEETKNKVNVTIKQTIGEICGIAMELFASEIYQPIFASILSKEVRLLDKFIAEYLSQVIDIDRNIQDNIKIYLECESNKNFDCIKVNESNINENIFKKFLKDKIECIKPIMQNKLFYFEKKELNKHITNLEKKELEVIANKINLQFEEMDKLNINPFGLKVIIKPSTAITNTEYKPLLDIVDSNNKSIVDSISYGQRNLVALMFYLVELMELKNNFSKKQIFAVLDDVVDGSDLYSYFIIKWLIRKYIGKNDINLVILTHNYYFSNIYLQQTENKDYIKMFVLTNAKLIEIDHRIFNMSDNLLLLILLKLIPEIKLGDRELIIGSFIVILLKVIEVKLVEKLQWETSDFINYTDEIYKKFKSELNNEKYGELVSKFISLKDFIYYRWKNNLKELENKKIDILDLMGAAENCKVIENILRDFEEIVNNSKLDFNINFWDKNLNDESDFTLLNSLNIARTIIFSKTIEAINNQKGDVNIEMAKQISNYLRHSSNAISSPMMALNFEELVDRMKKYIKK</sequence>
<dbReference type="AlphaFoldDB" id="A0A2K8KK26"/>
<dbReference type="Proteomes" id="UP000231179">
    <property type="component" value="Chromosome"/>
</dbReference>
<keyword evidence="2" id="KW-1185">Reference proteome</keyword>
<name>A0A2K8KK26_9MOLU</name>